<keyword evidence="1" id="KW-0472">Membrane</keyword>
<feature type="domain" description="DUF4349" evidence="2">
    <location>
        <begin position="98"/>
        <end position="307"/>
    </location>
</feature>
<organism evidence="3 4">
    <name type="scientific">candidate division WWE3 bacterium CG08_land_8_20_14_0_20_43_13</name>
    <dbReference type="NCBI Taxonomy" id="1975087"/>
    <lineage>
        <taxon>Bacteria</taxon>
        <taxon>Katanobacteria</taxon>
    </lineage>
</organism>
<reference evidence="4" key="1">
    <citation type="submission" date="2017-09" db="EMBL/GenBank/DDBJ databases">
        <title>Depth-based differentiation of microbial function through sediment-hosted aquifers and enrichment of novel symbionts in the deep terrestrial subsurface.</title>
        <authorList>
            <person name="Probst A.J."/>
            <person name="Ladd B."/>
            <person name="Jarett J.K."/>
            <person name="Geller-Mcgrath D.E."/>
            <person name="Sieber C.M.K."/>
            <person name="Emerson J.B."/>
            <person name="Anantharaman K."/>
            <person name="Thomas B.C."/>
            <person name="Malmstrom R."/>
            <person name="Stieglmeier M."/>
            <person name="Klingl A."/>
            <person name="Woyke T."/>
            <person name="Ryan C.M."/>
            <person name="Banfield J.F."/>
        </authorList>
    </citation>
    <scope>NUCLEOTIDE SEQUENCE [LARGE SCALE GENOMIC DNA]</scope>
</reference>
<gene>
    <name evidence="3" type="ORF">COT52_01780</name>
</gene>
<dbReference type="AlphaFoldDB" id="A0A2H0X7B0"/>
<feature type="transmembrane region" description="Helical" evidence="1">
    <location>
        <begin position="290"/>
        <end position="311"/>
    </location>
</feature>
<proteinExistence type="predicted"/>
<comment type="caution">
    <text evidence="3">The sequence shown here is derived from an EMBL/GenBank/DDBJ whole genome shotgun (WGS) entry which is preliminary data.</text>
</comment>
<keyword evidence="1" id="KW-1133">Transmembrane helix</keyword>
<dbReference type="EMBL" id="PEYW01000027">
    <property type="protein sequence ID" value="PIS20817.1"/>
    <property type="molecule type" value="Genomic_DNA"/>
</dbReference>
<accession>A0A2H0X7B0</accession>
<name>A0A2H0X7B0_UNCKA</name>
<dbReference type="Proteomes" id="UP000231414">
    <property type="component" value="Unassembled WGS sequence"/>
</dbReference>
<evidence type="ECO:0000259" key="2">
    <source>
        <dbReference type="Pfam" id="PF14257"/>
    </source>
</evidence>
<evidence type="ECO:0000313" key="4">
    <source>
        <dbReference type="Proteomes" id="UP000231414"/>
    </source>
</evidence>
<dbReference type="InterPro" id="IPR025645">
    <property type="entry name" value="DUF4349"/>
</dbReference>
<keyword evidence="1" id="KW-0812">Transmembrane</keyword>
<protein>
    <recommendedName>
        <fullName evidence="2">DUF4349 domain-containing protein</fullName>
    </recommendedName>
</protein>
<evidence type="ECO:0000313" key="3">
    <source>
        <dbReference type="EMBL" id="PIS20817.1"/>
    </source>
</evidence>
<evidence type="ECO:0000256" key="1">
    <source>
        <dbReference type="SAM" id="Phobius"/>
    </source>
</evidence>
<dbReference type="Pfam" id="PF14257">
    <property type="entry name" value="DUF4349"/>
    <property type="match status" value="1"/>
</dbReference>
<sequence length="321" mass="36084">MIPTTCINFFYPLCCAYMINKIISWIKSNKFATMLILVVAYLLFRSSRYNPLLLSSSYNTNYLEGALSDISSRNIGVMAPVSSGVSRESPPAPEATDRLVVKNSNLSLQVKDVADSMNKIQATAEGFGGYLVSSSLSRPLESSTGNITVRVPVTSLDQALSAYRSLAVKVVSENLYGHDVTDQYVDLDARLATYYKTKEKFEQILDRAVTVEDSLNVTRELINLQSNIDNLLGQKLYLEKTAQNSLITVYLSTDEYALPWTPDQPWRPVVIFKQAVRSLVVTFRSLGTKVIWLAVYSIIWVPVLLIVRFVWRRLSRPQTKV</sequence>